<dbReference type="Proteomes" id="UP001318040">
    <property type="component" value="Chromosome 76"/>
</dbReference>
<feature type="domain" description="G-protein coupled receptors family 1 profile" evidence="14">
    <location>
        <begin position="219"/>
        <end position="552"/>
    </location>
</feature>
<evidence type="ECO:0000256" key="8">
    <source>
        <dbReference type="ARBA" id="ARBA00023136"/>
    </source>
</evidence>
<evidence type="ECO:0000256" key="13">
    <source>
        <dbReference type="SAM" id="Phobius"/>
    </source>
</evidence>
<dbReference type="GO" id="GO:0005886">
    <property type="term" value="C:plasma membrane"/>
    <property type="evidence" value="ECO:0007669"/>
    <property type="project" value="UniProtKB-SubCell"/>
</dbReference>
<dbReference type="InterPro" id="IPR003591">
    <property type="entry name" value="Leu-rich_rpt_typical-subtyp"/>
</dbReference>
<comment type="subcellular location">
    <subcellularLocation>
        <location evidence="1">Cell membrane</location>
        <topology evidence="1">Multi-pass membrane protein</topology>
    </subcellularLocation>
</comment>
<feature type="non-terminal residue" evidence="16">
    <location>
        <position position="591"/>
    </location>
</feature>
<keyword evidence="2" id="KW-1003">Cell membrane</keyword>
<feature type="transmembrane region" description="Helical" evidence="13">
    <location>
        <begin position="378"/>
        <end position="397"/>
    </location>
</feature>
<comment type="similarity">
    <text evidence="11">Belongs to the G-protein coupled receptor 1 family.</text>
</comment>
<evidence type="ECO:0000256" key="9">
    <source>
        <dbReference type="ARBA" id="ARBA00023170"/>
    </source>
</evidence>
<dbReference type="GO" id="GO:0007189">
    <property type="term" value="P:adenylate cyclase-activating G protein-coupled receptor signaling pathway"/>
    <property type="evidence" value="ECO:0007669"/>
    <property type="project" value="TreeGrafter"/>
</dbReference>
<dbReference type="PROSITE" id="PS50262">
    <property type="entry name" value="G_PROTEIN_RECEP_F1_2"/>
    <property type="match status" value="1"/>
</dbReference>
<keyword evidence="5" id="KW-0677">Repeat</keyword>
<evidence type="ECO:0000256" key="7">
    <source>
        <dbReference type="ARBA" id="ARBA00023040"/>
    </source>
</evidence>
<dbReference type="RefSeq" id="XP_032836801.1">
    <property type="nucleotide sequence ID" value="XM_032980910.1"/>
</dbReference>
<keyword evidence="6 13" id="KW-1133">Transmembrane helix</keyword>
<evidence type="ECO:0000256" key="1">
    <source>
        <dbReference type="ARBA" id="ARBA00004651"/>
    </source>
</evidence>
<evidence type="ECO:0000256" key="5">
    <source>
        <dbReference type="ARBA" id="ARBA00022737"/>
    </source>
</evidence>
<evidence type="ECO:0000313" key="16">
    <source>
        <dbReference type="RefSeq" id="XP_032836801.1"/>
    </source>
</evidence>
<evidence type="ECO:0000256" key="2">
    <source>
        <dbReference type="ARBA" id="ARBA00022475"/>
    </source>
</evidence>
<dbReference type="Pfam" id="PF13855">
    <property type="entry name" value="LRR_8"/>
    <property type="match status" value="2"/>
</dbReference>
<dbReference type="FunFam" id="3.80.10.10:FF:000434">
    <property type="entry name" value="Relaxin family peptide receptor 1"/>
    <property type="match status" value="1"/>
</dbReference>
<sequence>MLDHNALAHVTQATFTGLPSLVFLYLLNNSLTELPRLSLCKEMPRLNWLDLESNRIKDVRNSTFMGCEQLTVLILRDNRIQALAERTFNPLLNLGDLDLSRNLIERLPRRIFNDLRNLQQLNISFNPLRRIHVEQFAKLKQLRSLSLEGIEIENIRQEMFWPLRELEHIYFSHFHLCSHAPLVRGCRPPSDGVSSLQHLLAPAPLRGLVWLVALATCAGNVAVACARTCVPAENPGHALSIKNLCCADGLMGVYLLAIGVCDARFRGDYNRHAHAWTSSNACRLLGALAVLSTEVSVLLLAALTLERFACIVFPFSSSPPPPPPPPPPSSSSSSSSSRSSSSSSSSSWSSRSVPASSCRRGGRSSSSSSSSSRRRTQVSLAVAWLGGSSLALGPLLVGGRLGDDLYGRNGVCFPLHADRRPGGGGGGGGTAKVYSDGVLLGVNLIAFLVILLCYSSMFWSLRGPARGGGGGAGRGVRRSRPGVTAVTSGRARRDLGVARRFFFIVLTDALCWIPIFVLKALALLSVDIPGTMSSWVVIFILPINSALNPLLYTLTTRHFRQRAAVALRRWSTRLARPGHATSTSSTSSSST</sequence>
<dbReference type="InterPro" id="IPR017452">
    <property type="entry name" value="GPCR_Rhodpsn_7TM"/>
</dbReference>
<feature type="compositionally biased region" description="Low complexity" evidence="12">
    <location>
        <begin position="330"/>
        <end position="371"/>
    </location>
</feature>
<feature type="compositionally biased region" description="Pro residues" evidence="12">
    <location>
        <begin position="318"/>
        <end position="329"/>
    </location>
</feature>
<keyword evidence="10 11" id="KW-0807">Transducer</keyword>
<dbReference type="InterPro" id="IPR000276">
    <property type="entry name" value="GPCR_Rhodpsn"/>
</dbReference>
<name>A0AAJ7UHY5_PETMA</name>
<dbReference type="SUPFAM" id="SSF52058">
    <property type="entry name" value="L domain-like"/>
    <property type="match status" value="1"/>
</dbReference>
<dbReference type="GO" id="GO:0008528">
    <property type="term" value="F:G protein-coupled peptide receptor activity"/>
    <property type="evidence" value="ECO:0007669"/>
    <property type="project" value="TreeGrafter"/>
</dbReference>
<keyword evidence="3" id="KW-0433">Leucine-rich repeat</keyword>
<feature type="transmembrane region" description="Helical" evidence="13">
    <location>
        <begin position="501"/>
        <end position="526"/>
    </location>
</feature>
<feature type="region of interest" description="Disordered" evidence="12">
    <location>
        <begin position="318"/>
        <end position="372"/>
    </location>
</feature>
<evidence type="ECO:0000256" key="11">
    <source>
        <dbReference type="RuleBase" id="RU000688"/>
    </source>
</evidence>
<keyword evidence="7 11" id="KW-0297">G-protein coupled receptor</keyword>
<evidence type="ECO:0000256" key="6">
    <source>
        <dbReference type="ARBA" id="ARBA00022989"/>
    </source>
</evidence>
<keyword evidence="4 11" id="KW-0812">Transmembrane</keyword>
<dbReference type="InterPro" id="IPR032675">
    <property type="entry name" value="LRR_dom_sf"/>
</dbReference>
<dbReference type="SMART" id="SM00369">
    <property type="entry name" value="LRR_TYP"/>
    <property type="match status" value="6"/>
</dbReference>
<dbReference type="PANTHER" id="PTHR24372:SF80">
    <property type="entry name" value="FI21465P1-RELATED"/>
    <property type="match status" value="1"/>
</dbReference>
<keyword evidence="15" id="KW-1185">Reference proteome</keyword>
<evidence type="ECO:0000256" key="4">
    <source>
        <dbReference type="ARBA" id="ARBA00022692"/>
    </source>
</evidence>
<feature type="transmembrane region" description="Helical" evidence="13">
    <location>
        <begin position="532"/>
        <end position="552"/>
    </location>
</feature>
<dbReference type="InterPro" id="IPR001611">
    <property type="entry name" value="Leu-rich_rpt"/>
</dbReference>
<dbReference type="PRINTS" id="PR00237">
    <property type="entry name" value="GPCRRHODOPSN"/>
</dbReference>
<dbReference type="Gene3D" id="3.80.10.10">
    <property type="entry name" value="Ribonuclease Inhibitor"/>
    <property type="match status" value="2"/>
</dbReference>
<evidence type="ECO:0000259" key="14">
    <source>
        <dbReference type="PROSITE" id="PS50262"/>
    </source>
</evidence>
<dbReference type="SUPFAM" id="SSF81321">
    <property type="entry name" value="Family A G protein-coupled receptor-like"/>
    <property type="match status" value="2"/>
</dbReference>
<proteinExistence type="inferred from homology"/>
<gene>
    <name evidence="16" type="primary">LOC116958352</name>
</gene>
<evidence type="ECO:0000256" key="3">
    <source>
        <dbReference type="ARBA" id="ARBA00022614"/>
    </source>
</evidence>
<protein>
    <submittedName>
        <fullName evidence="16">Relaxin receptor 1-like</fullName>
    </submittedName>
</protein>
<reference evidence="16" key="1">
    <citation type="submission" date="2025-08" db="UniProtKB">
        <authorList>
            <consortium name="RefSeq"/>
        </authorList>
    </citation>
    <scope>IDENTIFICATION</scope>
    <source>
        <tissue evidence="16">Sperm</tissue>
    </source>
</reference>
<dbReference type="KEGG" id="pmrn:116958352"/>
<dbReference type="GO" id="GO:0009755">
    <property type="term" value="P:hormone-mediated signaling pathway"/>
    <property type="evidence" value="ECO:0007669"/>
    <property type="project" value="TreeGrafter"/>
</dbReference>
<dbReference type="PANTHER" id="PTHR24372">
    <property type="entry name" value="GLYCOPROTEIN HORMONE RECEPTOR"/>
    <property type="match status" value="1"/>
</dbReference>
<evidence type="ECO:0000256" key="10">
    <source>
        <dbReference type="ARBA" id="ARBA00023224"/>
    </source>
</evidence>
<dbReference type="AlphaFoldDB" id="A0AAJ7UHY5"/>
<keyword evidence="9 11" id="KW-0675">Receptor</keyword>
<evidence type="ECO:0000313" key="15">
    <source>
        <dbReference type="Proteomes" id="UP001318040"/>
    </source>
</evidence>
<organism evidence="15 16">
    <name type="scientific">Petromyzon marinus</name>
    <name type="common">Sea lamprey</name>
    <dbReference type="NCBI Taxonomy" id="7757"/>
    <lineage>
        <taxon>Eukaryota</taxon>
        <taxon>Metazoa</taxon>
        <taxon>Chordata</taxon>
        <taxon>Craniata</taxon>
        <taxon>Vertebrata</taxon>
        <taxon>Cyclostomata</taxon>
        <taxon>Hyperoartia</taxon>
        <taxon>Petromyzontiformes</taxon>
        <taxon>Petromyzontidae</taxon>
        <taxon>Petromyzon</taxon>
    </lineage>
</organism>
<dbReference type="Gene3D" id="1.20.1070.10">
    <property type="entry name" value="Rhodopsin 7-helix transmembrane proteins"/>
    <property type="match status" value="1"/>
</dbReference>
<keyword evidence="8 13" id="KW-0472">Membrane</keyword>
<feature type="transmembrane region" description="Helical" evidence="13">
    <location>
        <begin position="438"/>
        <end position="459"/>
    </location>
</feature>
<accession>A0AAJ7UHY5</accession>
<dbReference type="PROSITE" id="PS51450">
    <property type="entry name" value="LRR"/>
    <property type="match status" value="2"/>
</dbReference>
<evidence type="ECO:0000256" key="12">
    <source>
        <dbReference type="SAM" id="MobiDB-lite"/>
    </source>
</evidence>
<dbReference type="PROSITE" id="PS00237">
    <property type="entry name" value="G_PROTEIN_RECEP_F1_1"/>
    <property type="match status" value="1"/>
</dbReference>
<dbReference type="Pfam" id="PF00001">
    <property type="entry name" value="7tm_1"/>
    <property type="match status" value="1"/>
</dbReference>
<feature type="transmembrane region" description="Helical" evidence="13">
    <location>
        <begin position="6"/>
        <end position="27"/>
    </location>
</feature>